<organism evidence="1">
    <name type="scientific">Solanum lycopersicum</name>
    <name type="common">Tomato</name>
    <name type="synonym">Lycopersicon esculentum</name>
    <dbReference type="NCBI Taxonomy" id="4081"/>
    <lineage>
        <taxon>Eukaryota</taxon>
        <taxon>Viridiplantae</taxon>
        <taxon>Streptophyta</taxon>
        <taxon>Embryophyta</taxon>
        <taxon>Tracheophyta</taxon>
        <taxon>Spermatophyta</taxon>
        <taxon>Magnoliopsida</taxon>
        <taxon>eudicotyledons</taxon>
        <taxon>Gunneridae</taxon>
        <taxon>Pentapetalae</taxon>
        <taxon>asterids</taxon>
        <taxon>lamiids</taxon>
        <taxon>Solanales</taxon>
        <taxon>Solanaceae</taxon>
        <taxon>Solanoideae</taxon>
        <taxon>Solaneae</taxon>
        <taxon>Solanum</taxon>
        <taxon>Solanum subgen. Lycopersicon</taxon>
    </lineage>
</organism>
<protein>
    <submittedName>
        <fullName evidence="1">Uncharacterized protein</fullName>
    </submittedName>
</protein>
<proteinExistence type="predicted"/>
<dbReference type="Proteomes" id="UP000004994">
    <property type="component" value="Chromosome 10"/>
</dbReference>
<keyword evidence="2" id="KW-1185">Reference proteome</keyword>
<reference evidence="1" key="1">
    <citation type="journal article" date="2012" name="Nature">
        <title>The tomato genome sequence provides insights into fleshy fruit evolution.</title>
        <authorList>
            <consortium name="Tomato Genome Consortium"/>
        </authorList>
    </citation>
    <scope>NUCLEOTIDE SEQUENCE [LARGE SCALE GENOMIC DNA]</scope>
    <source>
        <strain evidence="1">cv. Heinz 1706</strain>
    </source>
</reference>
<dbReference type="Gramene" id="Solyc10g018880.1.1">
    <property type="protein sequence ID" value="Solyc10g018880.1.1"/>
    <property type="gene ID" value="Solyc10g018880.1"/>
</dbReference>
<dbReference type="AlphaFoldDB" id="K4CZ09"/>
<evidence type="ECO:0000313" key="2">
    <source>
        <dbReference type="Proteomes" id="UP000004994"/>
    </source>
</evidence>
<dbReference type="PaxDb" id="4081-Solyc10g018880.1.1"/>
<name>K4CZ09_SOLLC</name>
<reference evidence="1" key="2">
    <citation type="submission" date="2015-06" db="UniProtKB">
        <authorList>
            <consortium name="EnsemblPlants"/>
        </authorList>
    </citation>
    <scope>IDENTIFICATION</scope>
    <source>
        <strain evidence="1">cv. Heinz 1706</strain>
    </source>
</reference>
<sequence length="190" mass="21154">MEEYDVDHTEANVDAPAAAMEVIGQEELIEESEVDYAEASMESEAHSLQPLFLSYLMHPRIVSVRLRPDASQDSECEIKVGGSHQCFHVSDTSHYYRSCWREQSGIDHDEGNVDGVVHVLCPLVYLISNAAPHILHCRTEYYAKSCSLGKKTPECITQTSCLTLVKKSSSKTPLKNPSAVTNIRQILVTD</sequence>
<evidence type="ECO:0000313" key="1">
    <source>
        <dbReference type="EnsemblPlants" id="Solyc10g018880.1.1"/>
    </source>
</evidence>
<dbReference type="HOGENOM" id="CLU_1430304_0_0_1"/>
<dbReference type="EnsemblPlants" id="Solyc10g018880.1.1">
    <property type="protein sequence ID" value="Solyc10g018880.1.1"/>
    <property type="gene ID" value="Solyc10g018880.1"/>
</dbReference>
<dbReference type="InParanoid" id="K4CZ09"/>
<accession>K4CZ09</accession>